<dbReference type="SUPFAM" id="SSF55729">
    <property type="entry name" value="Acyl-CoA N-acyltransferases (Nat)"/>
    <property type="match status" value="1"/>
</dbReference>
<keyword evidence="5" id="KW-1185">Reference proteome</keyword>
<dbReference type="CDD" id="cd04301">
    <property type="entry name" value="NAT_SF"/>
    <property type="match status" value="1"/>
</dbReference>
<dbReference type="Gene3D" id="3.40.630.30">
    <property type="match status" value="1"/>
</dbReference>
<gene>
    <name evidence="4" type="ORF">RM549_14820</name>
</gene>
<dbReference type="EMBL" id="JAVRHM010000019">
    <property type="protein sequence ID" value="MDT0691065.1"/>
    <property type="molecule type" value="Genomic_DNA"/>
</dbReference>
<proteinExistence type="predicted"/>
<accession>A0ABU3E552</accession>
<comment type="caution">
    <text evidence="4">The sequence shown here is derived from an EMBL/GenBank/DDBJ whole genome shotgun (WGS) entry which is preliminary data.</text>
</comment>
<dbReference type="InterPro" id="IPR000182">
    <property type="entry name" value="GNAT_dom"/>
</dbReference>
<keyword evidence="2" id="KW-0012">Acyltransferase</keyword>
<name>A0ABU3E552_9FLAO</name>
<evidence type="ECO:0000256" key="1">
    <source>
        <dbReference type="ARBA" id="ARBA00022679"/>
    </source>
</evidence>
<evidence type="ECO:0000259" key="3">
    <source>
        <dbReference type="PROSITE" id="PS51186"/>
    </source>
</evidence>
<dbReference type="PANTHER" id="PTHR42919">
    <property type="entry name" value="N-ALPHA-ACETYLTRANSFERASE"/>
    <property type="match status" value="1"/>
</dbReference>
<dbReference type="Proteomes" id="UP001261624">
    <property type="component" value="Unassembled WGS sequence"/>
</dbReference>
<protein>
    <submittedName>
        <fullName evidence="4">GNAT family N-acetyltransferase</fullName>
    </submittedName>
</protein>
<dbReference type="InterPro" id="IPR051556">
    <property type="entry name" value="N-term/lysine_N-AcTrnsfr"/>
</dbReference>
<dbReference type="InterPro" id="IPR016181">
    <property type="entry name" value="Acyl_CoA_acyltransferase"/>
</dbReference>
<keyword evidence="1" id="KW-0808">Transferase</keyword>
<evidence type="ECO:0000313" key="4">
    <source>
        <dbReference type="EMBL" id="MDT0691065.1"/>
    </source>
</evidence>
<evidence type="ECO:0000256" key="2">
    <source>
        <dbReference type="ARBA" id="ARBA00023315"/>
    </source>
</evidence>
<organism evidence="4 5">
    <name type="scientific">Autumnicola patrickiae</name>
    <dbReference type="NCBI Taxonomy" id="3075591"/>
    <lineage>
        <taxon>Bacteria</taxon>
        <taxon>Pseudomonadati</taxon>
        <taxon>Bacteroidota</taxon>
        <taxon>Flavobacteriia</taxon>
        <taxon>Flavobacteriales</taxon>
        <taxon>Flavobacteriaceae</taxon>
        <taxon>Autumnicola</taxon>
    </lineage>
</organism>
<dbReference type="Pfam" id="PF00583">
    <property type="entry name" value="Acetyltransf_1"/>
    <property type="match status" value="1"/>
</dbReference>
<dbReference type="PANTHER" id="PTHR42919:SF8">
    <property type="entry name" value="N-ALPHA-ACETYLTRANSFERASE 50"/>
    <property type="match status" value="1"/>
</dbReference>
<evidence type="ECO:0000313" key="5">
    <source>
        <dbReference type="Proteomes" id="UP001261624"/>
    </source>
</evidence>
<dbReference type="PROSITE" id="PS51186">
    <property type="entry name" value="GNAT"/>
    <property type="match status" value="1"/>
</dbReference>
<sequence>MRKFIVRRKMKNIEIDKVTLKNTDQLRDIGIKTFEDTFGTQNSSAFMAEYLKKSFSKEKVSGEISDKNSEIYFAKINKKIVGYLKVNFDQSQTELKDRNALEIERIYVLKEFLGKKIGQALYKKAIDIANQKNLHYVWLGVWEENQRAIRFYEKNGFLKFDEHIFNLGGDKQTDILMKKDLIK</sequence>
<feature type="domain" description="N-acetyltransferase" evidence="3">
    <location>
        <begin position="13"/>
        <end position="182"/>
    </location>
</feature>
<reference evidence="4 5" key="1">
    <citation type="submission" date="2023-09" db="EMBL/GenBank/DDBJ databases">
        <authorList>
            <person name="Rey-Velasco X."/>
        </authorList>
    </citation>
    <scope>NUCLEOTIDE SEQUENCE [LARGE SCALE GENOMIC DNA]</scope>
    <source>
        <strain evidence="4 5">F188</strain>
    </source>
</reference>